<accession>A0A6J5H152</accession>
<proteinExistence type="predicted"/>
<protein>
    <submittedName>
        <fullName evidence="7">HTH-type transcriptional repressor ComR</fullName>
    </submittedName>
</protein>
<dbReference type="Pfam" id="PF00440">
    <property type="entry name" value="TetR_N"/>
    <property type="match status" value="1"/>
</dbReference>
<keyword evidence="3" id="KW-0804">Transcription</keyword>
<dbReference type="Gene3D" id="1.10.10.60">
    <property type="entry name" value="Homeodomain-like"/>
    <property type="match status" value="1"/>
</dbReference>
<feature type="region of interest" description="Disordered" evidence="5">
    <location>
        <begin position="1"/>
        <end position="25"/>
    </location>
</feature>
<evidence type="ECO:0000256" key="4">
    <source>
        <dbReference type="PROSITE-ProRule" id="PRU00335"/>
    </source>
</evidence>
<dbReference type="SUPFAM" id="SSF46689">
    <property type="entry name" value="Homeodomain-like"/>
    <property type="match status" value="1"/>
</dbReference>
<evidence type="ECO:0000256" key="2">
    <source>
        <dbReference type="ARBA" id="ARBA00023125"/>
    </source>
</evidence>
<dbReference type="InterPro" id="IPR001647">
    <property type="entry name" value="HTH_TetR"/>
</dbReference>
<dbReference type="EMBL" id="CADIKI010000039">
    <property type="protein sequence ID" value="CAB3810631.1"/>
    <property type="molecule type" value="Genomic_DNA"/>
</dbReference>
<reference evidence="7 8" key="1">
    <citation type="submission" date="2020-04" db="EMBL/GenBank/DDBJ databases">
        <authorList>
            <person name="De Canck E."/>
        </authorList>
    </citation>
    <scope>NUCLEOTIDE SEQUENCE [LARGE SCALE GENOMIC DNA]</scope>
    <source>
        <strain evidence="7 8">LMG 27177</strain>
    </source>
</reference>
<dbReference type="Pfam" id="PF16925">
    <property type="entry name" value="TetR_C_13"/>
    <property type="match status" value="1"/>
</dbReference>
<keyword evidence="8" id="KW-1185">Reference proteome</keyword>
<dbReference type="PROSITE" id="PS50977">
    <property type="entry name" value="HTH_TETR_2"/>
    <property type="match status" value="1"/>
</dbReference>
<sequence>MSIMRRTSTSPSPSPASAERGRPREFDIDSVTKAAGRVFWEQGYHATSIETLCKSTGLFRASLYSTFGDKHGLLVAAFDQYAEGAVGRLKERLEENGSPHDALRQALLHYTKVSTSLSRRHGCFITNAAIELLPADEALRPHIEATLRRIAAYLAAAVIRGQQAGEFNSTLDEQAVTTFLLCVIQGFRVLGKLSFGENDLVPVVDMTMRALI</sequence>
<evidence type="ECO:0000313" key="7">
    <source>
        <dbReference type="EMBL" id="CAB3810631.1"/>
    </source>
</evidence>
<feature type="domain" description="HTH tetR-type" evidence="6">
    <location>
        <begin position="25"/>
        <end position="85"/>
    </location>
</feature>
<feature type="DNA-binding region" description="H-T-H motif" evidence="4">
    <location>
        <begin position="48"/>
        <end position="67"/>
    </location>
</feature>
<dbReference type="SUPFAM" id="SSF48498">
    <property type="entry name" value="Tetracyclin repressor-like, C-terminal domain"/>
    <property type="match status" value="1"/>
</dbReference>
<dbReference type="AlphaFoldDB" id="A0A6J5H152"/>
<evidence type="ECO:0000313" key="8">
    <source>
        <dbReference type="Proteomes" id="UP000494252"/>
    </source>
</evidence>
<keyword evidence="2 4" id="KW-0238">DNA-binding</keyword>
<dbReference type="GO" id="GO:0003677">
    <property type="term" value="F:DNA binding"/>
    <property type="evidence" value="ECO:0007669"/>
    <property type="project" value="UniProtKB-UniRule"/>
</dbReference>
<dbReference type="PANTHER" id="PTHR47506">
    <property type="entry name" value="TRANSCRIPTIONAL REGULATORY PROTEIN"/>
    <property type="match status" value="1"/>
</dbReference>
<feature type="compositionally biased region" description="Low complexity" evidence="5">
    <location>
        <begin position="1"/>
        <end position="18"/>
    </location>
</feature>
<name>A0A6J5H152_9BURK</name>
<dbReference type="InterPro" id="IPR009057">
    <property type="entry name" value="Homeodomain-like_sf"/>
</dbReference>
<dbReference type="Gene3D" id="1.10.357.10">
    <property type="entry name" value="Tetracycline Repressor, domain 2"/>
    <property type="match status" value="1"/>
</dbReference>
<evidence type="ECO:0000256" key="1">
    <source>
        <dbReference type="ARBA" id="ARBA00023015"/>
    </source>
</evidence>
<dbReference type="Proteomes" id="UP000494252">
    <property type="component" value="Unassembled WGS sequence"/>
</dbReference>
<evidence type="ECO:0000256" key="5">
    <source>
        <dbReference type="SAM" id="MobiDB-lite"/>
    </source>
</evidence>
<organism evidence="7 8">
    <name type="scientific">Paraburkholderia fynbosensis</name>
    <dbReference type="NCBI Taxonomy" id="1200993"/>
    <lineage>
        <taxon>Bacteria</taxon>
        <taxon>Pseudomonadati</taxon>
        <taxon>Pseudomonadota</taxon>
        <taxon>Betaproteobacteria</taxon>
        <taxon>Burkholderiales</taxon>
        <taxon>Burkholderiaceae</taxon>
        <taxon>Paraburkholderia</taxon>
    </lineage>
</organism>
<gene>
    <name evidence="7" type="primary">comR_6</name>
    <name evidence="7" type="ORF">LMG27177_07344</name>
</gene>
<dbReference type="PANTHER" id="PTHR47506:SF10">
    <property type="entry name" value="TRANSCRIPTIONAL REGULATORY PROTEIN"/>
    <property type="match status" value="1"/>
</dbReference>
<dbReference type="InterPro" id="IPR011075">
    <property type="entry name" value="TetR_C"/>
</dbReference>
<dbReference type="InterPro" id="IPR036271">
    <property type="entry name" value="Tet_transcr_reg_TetR-rel_C_sf"/>
</dbReference>
<keyword evidence="1" id="KW-0805">Transcription regulation</keyword>
<evidence type="ECO:0000256" key="3">
    <source>
        <dbReference type="ARBA" id="ARBA00023163"/>
    </source>
</evidence>
<evidence type="ECO:0000259" key="6">
    <source>
        <dbReference type="PROSITE" id="PS50977"/>
    </source>
</evidence>